<dbReference type="PROSITE" id="PS51186">
    <property type="entry name" value="GNAT"/>
    <property type="match status" value="1"/>
</dbReference>
<dbReference type="Gene3D" id="3.40.630.30">
    <property type="match status" value="1"/>
</dbReference>
<dbReference type="InterPro" id="IPR016181">
    <property type="entry name" value="Acyl_CoA_acyltransferase"/>
</dbReference>
<name>A0A372JRH2_9ACTN</name>
<dbReference type="GO" id="GO:0016747">
    <property type="term" value="F:acyltransferase activity, transferring groups other than amino-acyl groups"/>
    <property type="evidence" value="ECO:0007669"/>
    <property type="project" value="InterPro"/>
</dbReference>
<dbReference type="SUPFAM" id="SSF55729">
    <property type="entry name" value="Acyl-CoA N-acyltransferases (Nat)"/>
    <property type="match status" value="1"/>
</dbReference>
<comment type="caution">
    <text evidence="2">The sequence shown here is derived from an EMBL/GenBank/DDBJ whole genome shotgun (WGS) entry which is preliminary data.</text>
</comment>
<gene>
    <name evidence="2" type="ORF">DZF91_06780</name>
</gene>
<dbReference type="InterPro" id="IPR000182">
    <property type="entry name" value="GNAT_dom"/>
</dbReference>
<keyword evidence="3" id="KW-1185">Reference proteome</keyword>
<organism evidence="2 3">
    <name type="scientific">Actinomadura logoneensis</name>
    <dbReference type="NCBI Taxonomy" id="2293572"/>
    <lineage>
        <taxon>Bacteria</taxon>
        <taxon>Bacillati</taxon>
        <taxon>Actinomycetota</taxon>
        <taxon>Actinomycetes</taxon>
        <taxon>Streptosporangiales</taxon>
        <taxon>Thermomonosporaceae</taxon>
        <taxon>Actinomadura</taxon>
    </lineage>
</organism>
<dbReference type="OrthoDB" id="3533156at2"/>
<proteinExistence type="predicted"/>
<reference evidence="2 3" key="1">
    <citation type="submission" date="2018-08" db="EMBL/GenBank/DDBJ databases">
        <title>Actinomadura jelena sp. nov., a novel Actinomycete isolated from soil in Chad.</title>
        <authorList>
            <person name="Shi L."/>
        </authorList>
    </citation>
    <scope>NUCLEOTIDE SEQUENCE [LARGE SCALE GENOMIC DNA]</scope>
    <source>
        <strain evidence="2 3">NEAU-G17</strain>
    </source>
</reference>
<dbReference type="AlphaFoldDB" id="A0A372JRH2"/>
<evidence type="ECO:0000313" key="2">
    <source>
        <dbReference type="EMBL" id="RFU42396.1"/>
    </source>
</evidence>
<dbReference type="Pfam" id="PF13302">
    <property type="entry name" value="Acetyltransf_3"/>
    <property type="match status" value="1"/>
</dbReference>
<dbReference type="InterPro" id="IPR051531">
    <property type="entry name" value="N-acetyltransferase"/>
</dbReference>
<feature type="domain" description="N-acetyltransferase" evidence="1">
    <location>
        <begin position="13"/>
        <end position="172"/>
    </location>
</feature>
<dbReference type="PANTHER" id="PTHR43792:SF1">
    <property type="entry name" value="N-ACETYLTRANSFERASE DOMAIN-CONTAINING PROTEIN"/>
    <property type="match status" value="1"/>
</dbReference>
<dbReference type="PANTHER" id="PTHR43792">
    <property type="entry name" value="GNAT FAMILY, PUTATIVE (AFU_ORTHOLOGUE AFUA_3G00765)-RELATED-RELATED"/>
    <property type="match status" value="1"/>
</dbReference>
<keyword evidence="2" id="KW-0808">Transferase</keyword>
<accession>A0A372JRH2</accession>
<dbReference type="EMBL" id="QURH01000124">
    <property type="protein sequence ID" value="RFU42396.1"/>
    <property type="molecule type" value="Genomic_DNA"/>
</dbReference>
<dbReference type="Proteomes" id="UP000261811">
    <property type="component" value="Unassembled WGS sequence"/>
</dbReference>
<protein>
    <submittedName>
        <fullName evidence="2">N-acetyltransferase</fullName>
    </submittedName>
</protein>
<sequence length="191" mass="21562">MTNDHHELRSERLVLRPWREDDRAPFAALNADPEVMEHFPAPLTRAESDALLARLNAAIEERGFGFWAVEVAETGRFIGFTGLSVPRFDAHFTPAVEVGWRLARESWGHGYATEAARRSLDHAFDDLALPEVVAFTAVENVRSRAVMHRLGMTHDPADDFDHPSLPEGHRLRRHVLYRISALTHRRVGTAG</sequence>
<dbReference type="RefSeq" id="WP_117356632.1">
    <property type="nucleotide sequence ID" value="NZ_QURH01000124.1"/>
</dbReference>
<evidence type="ECO:0000259" key="1">
    <source>
        <dbReference type="PROSITE" id="PS51186"/>
    </source>
</evidence>
<evidence type="ECO:0000313" key="3">
    <source>
        <dbReference type="Proteomes" id="UP000261811"/>
    </source>
</evidence>